<name>A0ABR9P233_9ACTN</name>
<gene>
    <name evidence="2" type="ORF">IDM40_04055</name>
</gene>
<proteinExistence type="predicted"/>
<sequence length="188" mass="20710">MIDVEHPDEHDRRGTGEGEHVPEPPDREPDDEATQRYLDLIRSVHDEWTTLEAEGDSSVQLSATALSTIKEAVRADFRHGAHVEMPPTAAGPYTLSEMALRTVVRDAVDSVPGVIALRTAFDHGLPEGGHRVRGVPHRVRCRISVSVDARHLTGVADAVRAAVLAELREHLALTDLRVDIHIEDLHDD</sequence>
<evidence type="ECO:0000256" key="1">
    <source>
        <dbReference type="SAM" id="MobiDB-lite"/>
    </source>
</evidence>
<comment type="caution">
    <text evidence="2">The sequence shown here is derived from an EMBL/GenBank/DDBJ whole genome shotgun (WGS) entry which is preliminary data.</text>
</comment>
<dbReference type="Proteomes" id="UP000806528">
    <property type="component" value="Unassembled WGS sequence"/>
</dbReference>
<evidence type="ECO:0000313" key="2">
    <source>
        <dbReference type="EMBL" id="MBE2997884.1"/>
    </source>
</evidence>
<accession>A0ABR9P233</accession>
<dbReference type="RefSeq" id="WP_193120533.1">
    <property type="nucleotide sequence ID" value="NZ_JADBGI010000003.1"/>
</dbReference>
<dbReference type="EMBL" id="JADBGI010000003">
    <property type="protein sequence ID" value="MBE2997884.1"/>
    <property type="molecule type" value="Genomic_DNA"/>
</dbReference>
<feature type="region of interest" description="Disordered" evidence="1">
    <location>
        <begin position="1"/>
        <end position="32"/>
    </location>
</feature>
<keyword evidence="3" id="KW-1185">Reference proteome</keyword>
<organism evidence="2 3">
    <name type="scientific">Nocardiopsis coralli</name>
    <dbReference type="NCBI Taxonomy" id="2772213"/>
    <lineage>
        <taxon>Bacteria</taxon>
        <taxon>Bacillati</taxon>
        <taxon>Actinomycetota</taxon>
        <taxon>Actinomycetes</taxon>
        <taxon>Streptosporangiales</taxon>
        <taxon>Nocardiopsidaceae</taxon>
        <taxon>Nocardiopsis</taxon>
    </lineage>
</organism>
<evidence type="ECO:0000313" key="3">
    <source>
        <dbReference type="Proteomes" id="UP000806528"/>
    </source>
</evidence>
<reference evidence="2 3" key="1">
    <citation type="submission" date="2020-09" db="EMBL/GenBank/DDBJ databases">
        <title>Diversity and distribution of actinomycetes associated with coral in the coast of Hainan.</title>
        <authorList>
            <person name="Li F."/>
        </authorList>
    </citation>
    <scope>NUCLEOTIDE SEQUENCE [LARGE SCALE GENOMIC DNA]</scope>
    <source>
        <strain evidence="2 3">HNM0947</strain>
    </source>
</reference>
<protein>
    <recommendedName>
        <fullName evidence="4">Asp23/Gls24 family envelope stress response protein</fullName>
    </recommendedName>
</protein>
<evidence type="ECO:0008006" key="4">
    <source>
        <dbReference type="Google" id="ProtNLM"/>
    </source>
</evidence>
<feature type="compositionally biased region" description="Basic and acidic residues" evidence="1">
    <location>
        <begin position="1"/>
        <end position="27"/>
    </location>
</feature>